<dbReference type="GO" id="GO:0003824">
    <property type="term" value="F:catalytic activity"/>
    <property type="evidence" value="ECO:0007669"/>
    <property type="project" value="InterPro"/>
</dbReference>
<dbReference type="InterPro" id="IPR000073">
    <property type="entry name" value="AB_hydrolase_1"/>
</dbReference>
<dbReference type="InterPro" id="IPR029058">
    <property type="entry name" value="AB_hydrolase_fold"/>
</dbReference>
<dbReference type="NCBIfam" id="NF002938">
    <property type="entry name" value="PRK03592.1"/>
    <property type="match status" value="1"/>
</dbReference>
<keyword evidence="3" id="KW-1185">Reference proteome</keyword>
<sequence>MNANVKPAWVLCGLLSITVPLWGQTKPAQNSGQTQKAVKMEATKTQEASGRAAFPYAKKFQVVDGVRLAYVETGTGDPIVFLHGNPTSSYIWRNIIPHVQDLGRCIAPDLVGMGDSQKLTDPAAYTFDNNKKYLDGFLKALNVKKNIIFVVHDWGSALAFDWTRSHPDAVKGIVYMEAILRPRLWKEVPPFAQEIFQNIRSKKGEEMILQNNSFIEVNLPRTVLRPLSQEEMDNYRRPFLEPGEGRRAMLSWPRQLPIENEPPHMMDVVNRYGEFMTHSNIPKLFIEATPGTLSEIDKTFCKAWPNQTHIVVPGSHNLQEDSPDEIGLAISAWVQGLD</sequence>
<dbReference type="AlphaFoldDB" id="A0A1M5M2C3"/>
<accession>A0A1M5M2C3</accession>
<protein>
    <submittedName>
        <fullName evidence="2">Haloalkane dehalogenase</fullName>
    </submittedName>
</protein>
<gene>
    <name evidence="2" type="ORF">SAMN04488109_1500</name>
</gene>
<dbReference type="GO" id="GO:0016020">
    <property type="term" value="C:membrane"/>
    <property type="evidence" value="ECO:0007669"/>
    <property type="project" value="TreeGrafter"/>
</dbReference>
<reference evidence="2 3" key="1">
    <citation type="submission" date="2016-11" db="EMBL/GenBank/DDBJ databases">
        <authorList>
            <person name="Jaros S."/>
            <person name="Januszkiewicz K."/>
            <person name="Wedrychowicz H."/>
        </authorList>
    </citation>
    <scope>NUCLEOTIDE SEQUENCE [LARGE SCALE GENOMIC DNA]</scope>
    <source>
        <strain evidence="2 3">DSM 24574</strain>
    </source>
</reference>
<dbReference type="EMBL" id="FQWQ01000001">
    <property type="protein sequence ID" value="SHG70853.1"/>
    <property type="molecule type" value="Genomic_DNA"/>
</dbReference>
<dbReference type="InterPro" id="IPR050266">
    <property type="entry name" value="AB_hydrolase_sf"/>
</dbReference>
<name>A0A1M5M2C3_9BACT</name>
<dbReference type="STRING" id="947013.SAMN04488109_1500"/>
<feature type="domain" description="AB hydrolase-1" evidence="1">
    <location>
        <begin position="78"/>
        <end position="198"/>
    </location>
</feature>
<evidence type="ECO:0000259" key="1">
    <source>
        <dbReference type="Pfam" id="PF00561"/>
    </source>
</evidence>
<dbReference type="SUPFAM" id="SSF53474">
    <property type="entry name" value="alpha/beta-Hydrolases"/>
    <property type="match status" value="1"/>
</dbReference>
<evidence type="ECO:0000313" key="3">
    <source>
        <dbReference type="Proteomes" id="UP000184212"/>
    </source>
</evidence>
<organism evidence="2 3">
    <name type="scientific">Chryseolinea serpens</name>
    <dbReference type="NCBI Taxonomy" id="947013"/>
    <lineage>
        <taxon>Bacteria</taxon>
        <taxon>Pseudomonadati</taxon>
        <taxon>Bacteroidota</taxon>
        <taxon>Cytophagia</taxon>
        <taxon>Cytophagales</taxon>
        <taxon>Fulvivirgaceae</taxon>
        <taxon>Chryseolinea</taxon>
    </lineage>
</organism>
<evidence type="ECO:0000313" key="2">
    <source>
        <dbReference type="EMBL" id="SHG70853.1"/>
    </source>
</evidence>
<proteinExistence type="predicted"/>
<dbReference type="Pfam" id="PF00561">
    <property type="entry name" value="Abhydrolase_1"/>
    <property type="match status" value="1"/>
</dbReference>
<dbReference type="InterPro" id="IPR000639">
    <property type="entry name" value="Epox_hydrolase-like"/>
</dbReference>
<dbReference type="PRINTS" id="PR00412">
    <property type="entry name" value="EPOXHYDRLASE"/>
</dbReference>
<dbReference type="PANTHER" id="PTHR43798">
    <property type="entry name" value="MONOACYLGLYCEROL LIPASE"/>
    <property type="match status" value="1"/>
</dbReference>
<dbReference type="PANTHER" id="PTHR43798:SF24">
    <property type="entry name" value="CIS-3-ALKYL-4-ALKYLOXETAN-2-ONE DECARBOXYLASE"/>
    <property type="match status" value="1"/>
</dbReference>
<dbReference type="Gene3D" id="3.40.50.1820">
    <property type="entry name" value="alpha/beta hydrolase"/>
    <property type="match status" value="1"/>
</dbReference>
<dbReference type="Proteomes" id="UP000184212">
    <property type="component" value="Unassembled WGS sequence"/>
</dbReference>